<feature type="region of interest" description="Disordered" evidence="5">
    <location>
        <begin position="501"/>
        <end position="525"/>
    </location>
</feature>
<feature type="compositionally biased region" description="Basic and acidic residues" evidence="5">
    <location>
        <begin position="647"/>
        <end position="658"/>
    </location>
</feature>
<dbReference type="Gene3D" id="3.30.1370.10">
    <property type="entry name" value="K Homology domain, type 1"/>
    <property type="match status" value="2"/>
</dbReference>
<feature type="region of interest" description="Disordered" evidence="5">
    <location>
        <begin position="615"/>
        <end position="706"/>
    </location>
</feature>
<feature type="region of interest" description="Disordered" evidence="5">
    <location>
        <begin position="721"/>
        <end position="987"/>
    </location>
</feature>
<sequence>MLIAKGKLKPSQLSQQTQGNKAKNQAPGQSLIVAEVEINDVPIGCRNMLTRGATQEEISKMSGAAVSTRGRYVSFEEKSKGIVSDRPLYLCVQGPTQQSVDIAVGRINEIIINGMKSKGSRFSGQARQPPPPQPPTNIHVPRPNFSQPPPLMSINTQPQGLSIVQEKLYIGLEHAPPSFDVKSKMLGPMGSFLSHIQTETGAKVTLRGKGSGFIEPQSGREAFEPMHVHIQHPSLMGLQQAKQLSENLIQTVQQEYAQFQQALAAMPPTLPPGTAALLAGIQQSAPASLQLNPPGLALPASQPGFPPLTPGIQGLTSIGGLPGLSPPQMPQVILPTSSAPASLPPNLNSIPGSAPQLLVPSSLTSTSFAATLGQVQAVNSMPGPAGALGPQQQPMLIQTQLPPPGPPPQIPPLQAVTPGPPQLVHQSVSMAPTASSPLPQPLVTSVQPELQLVSQSPVIPGWGGQAVQPAPQQQIVQQIPGSSGPPISMVTSSPVYVSTTTASSYTYPGPPKEEPKRRFTEEKQEDKVPENLLGYEHGPPHLTNLVVQGPPPPQSQSLPSSVAQSQGQYHLPPMESVPPPGVHSYGLVTASQPSPVYVHTSVSDEGRVTHTYAVQPSAGVPPQAPPQHLTTAQPYGGAPLHPVLEQRQTESPDHDKKLMPPPALPTSLKRPSSGDRTTDRKKLKNALSSVSEYGDDDEEAQSVIMTQQRDLKKYQYNQYSNTPQMYGQAPEPQLVVSAPQQFVPVSSPHPFPQELAPPPGAYDQPPPPPPQQAQPPQFQNVTFTTVQGHMQYQAPQANGQPPPPETFQQGAPLQGVPIQGTSIALAPQDIQQHPDGTPTLTQHMAPPPATPPTSQAPPSQHYQQLYGTAPPQSPPPPASQPPWVTEPPPPALPTAVVDNTNPQYTTDSPHQGTPQEEPRLMSEPPPPPPNFQPPQMPGTPQQMLVPPPPPPPPQPLVGGQPQYGGQIPQFAAPPPNFHAPPPGAPYW</sequence>
<feature type="compositionally biased region" description="Low complexity" evidence="5">
    <location>
        <begin position="555"/>
        <end position="566"/>
    </location>
</feature>
<proteinExistence type="inferred from homology"/>
<dbReference type="SUPFAM" id="SSF54791">
    <property type="entry name" value="Eukaryotic type KH-domain (KH-domain type I)"/>
    <property type="match status" value="2"/>
</dbReference>
<dbReference type="PANTHER" id="PTHR15744">
    <property type="entry name" value="BLOM7"/>
    <property type="match status" value="1"/>
</dbReference>
<comment type="caution">
    <text evidence="8">The sequence shown here is derived from an EMBL/GenBank/DDBJ whole genome shotgun (WGS) entry which is preliminary data.</text>
</comment>
<evidence type="ECO:0000256" key="5">
    <source>
        <dbReference type="SAM" id="MobiDB-lite"/>
    </source>
</evidence>
<dbReference type="InterPro" id="IPR047890">
    <property type="entry name" value="KHDC4_KH-I_first"/>
</dbReference>
<dbReference type="InterPro" id="IPR036612">
    <property type="entry name" value="KH_dom_type_1_sf"/>
</dbReference>
<feature type="domain" description="ATP-dependent RNA helicase PRP5/DDX46/KHDC4 KH" evidence="7">
    <location>
        <begin position="32"/>
        <end position="115"/>
    </location>
</feature>
<keyword evidence="9" id="KW-1185">Reference proteome</keyword>
<evidence type="ECO:0000256" key="3">
    <source>
        <dbReference type="ARBA" id="ARBA00030267"/>
    </source>
</evidence>
<evidence type="ECO:0000256" key="1">
    <source>
        <dbReference type="ARBA" id="ARBA00006093"/>
    </source>
</evidence>
<dbReference type="PANTHER" id="PTHR15744:SF0">
    <property type="entry name" value="KH HOMOLOGY DOMAIN-CONTAINING PROTEIN 4"/>
    <property type="match status" value="1"/>
</dbReference>
<dbReference type="GO" id="GO:0003723">
    <property type="term" value="F:RNA binding"/>
    <property type="evidence" value="ECO:0007669"/>
    <property type="project" value="InterPro"/>
</dbReference>
<feature type="region of interest" description="Disordered" evidence="5">
    <location>
        <begin position="119"/>
        <end position="139"/>
    </location>
</feature>
<feature type="compositionally biased region" description="Polar residues" evidence="5">
    <location>
        <begin position="780"/>
        <end position="790"/>
    </location>
</feature>
<dbReference type="Pfam" id="PF22675">
    <property type="entry name" value="KH-I_KHDC4-BBP"/>
    <property type="match status" value="1"/>
</dbReference>
<feature type="compositionally biased region" description="Basic and acidic residues" evidence="5">
    <location>
        <begin position="511"/>
        <end position="525"/>
    </location>
</feature>
<evidence type="ECO:0000259" key="6">
    <source>
        <dbReference type="Pfam" id="PF22675"/>
    </source>
</evidence>
<comment type="similarity">
    <text evidence="1">Belongs to the KHDC4 family.</text>
</comment>
<dbReference type="CDD" id="cd22386">
    <property type="entry name" value="KH-I_KHDC4_rpt2"/>
    <property type="match status" value="1"/>
</dbReference>
<dbReference type="EMBL" id="VSWD01000007">
    <property type="protein sequence ID" value="KAK3097764.1"/>
    <property type="molecule type" value="Genomic_DNA"/>
</dbReference>
<reference evidence="8" key="1">
    <citation type="submission" date="2019-08" db="EMBL/GenBank/DDBJ databases">
        <title>The improved chromosome-level genome for the pearl oyster Pinctada fucata martensii using PacBio sequencing and Hi-C.</title>
        <authorList>
            <person name="Zheng Z."/>
        </authorList>
    </citation>
    <scope>NUCLEOTIDE SEQUENCE</scope>
    <source>
        <strain evidence="8">ZZ-2019</strain>
        <tissue evidence="8">Adductor muscle</tissue>
    </source>
</reference>
<dbReference type="InterPro" id="IPR056149">
    <property type="entry name" value="PRP5/DDX46/KHDC4_KH"/>
</dbReference>
<dbReference type="AlphaFoldDB" id="A0AA88YAP3"/>
<dbReference type="CDD" id="cd22385">
    <property type="entry name" value="KH-I_KHDC4_rpt1"/>
    <property type="match status" value="1"/>
</dbReference>
<evidence type="ECO:0000256" key="4">
    <source>
        <dbReference type="ARBA" id="ARBA00045732"/>
    </source>
</evidence>
<dbReference type="InterPro" id="IPR055256">
    <property type="entry name" value="KH_1_KHDC4/BBP-like"/>
</dbReference>
<dbReference type="InterPro" id="IPR047889">
    <property type="entry name" value="KHDC4_KH-I_second"/>
</dbReference>
<dbReference type="FunFam" id="3.30.1370.10:FF:000037">
    <property type="entry name" value="KH domain protein"/>
    <property type="match status" value="1"/>
</dbReference>
<name>A0AA88YAP3_PINIB</name>
<accession>A0AA88YAP3</accession>
<evidence type="ECO:0000259" key="7">
    <source>
        <dbReference type="Pfam" id="PF23469"/>
    </source>
</evidence>
<evidence type="ECO:0000256" key="2">
    <source>
        <dbReference type="ARBA" id="ARBA00017795"/>
    </source>
</evidence>
<comment type="function">
    <text evidence="4">RNA-binding protein involved in pre-mRNA splicing. Interacts with the PRP19C/Prp19 complex/NTC/Nineteen complex which is part of the spliceosome. Involved in regulating splice site selection. Binds preferentially RNA with A/C rich sequences and poly-C stretches.</text>
</comment>
<feature type="compositionally biased region" description="Low complexity" evidence="5">
    <location>
        <begin position="956"/>
        <end position="970"/>
    </location>
</feature>
<dbReference type="Proteomes" id="UP001186944">
    <property type="component" value="Unassembled WGS sequence"/>
</dbReference>
<feature type="region of interest" description="Disordered" evidence="5">
    <location>
        <begin position="1"/>
        <end position="26"/>
    </location>
</feature>
<feature type="compositionally biased region" description="Pro residues" evidence="5">
    <location>
        <begin position="871"/>
        <end position="892"/>
    </location>
</feature>
<feature type="compositionally biased region" description="Pro residues" evidence="5">
    <location>
        <begin position="923"/>
        <end position="937"/>
    </location>
</feature>
<feature type="compositionally biased region" description="Pro residues" evidence="5">
    <location>
        <begin position="845"/>
        <end position="855"/>
    </location>
</feature>
<evidence type="ECO:0000313" key="8">
    <source>
        <dbReference type="EMBL" id="KAK3097764.1"/>
    </source>
</evidence>
<dbReference type="InterPro" id="IPR031121">
    <property type="entry name" value="RIK/BLOM7"/>
</dbReference>
<evidence type="ECO:0000313" key="9">
    <source>
        <dbReference type="Proteomes" id="UP001186944"/>
    </source>
</evidence>
<feature type="domain" description="KHDC4/BBP-like KH-domain type I" evidence="6">
    <location>
        <begin position="175"/>
        <end position="250"/>
    </location>
</feature>
<dbReference type="GO" id="GO:0005634">
    <property type="term" value="C:nucleus"/>
    <property type="evidence" value="ECO:0007669"/>
    <property type="project" value="InterPro"/>
</dbReference>
<gene>
    <name evidence="8" type="ORF">FSP39_012985</name>
</gene>
<organism evidence="8 9">
    <name type="scientific">Pinctada imbricata</name>
    <name type="common">Atlantic pearl-oyster</name>
    <name type="synonym">Pinctada martensii</name>
    <dbReference type="NCBI Taxonomy" id="66713"/>
    <lineage>
        <taxon>Eukaryota</taxon>
        <taxon>Metazoa</taxon>
        <taxon>Spiralia</taxon>
        <taxon>Lophotrochozoa</taxon>
        <taxon>Mollusca</taxon>
        <taxon>Bivalvia</taxon>
        <taxon>Autobranchia</taxon>
        <taxon>Pteriomorphia</taxon>
        <taxon>Pterioida</taxon>
        <taxon>Pterioidea</taxon>
        <taxon>Pteriidae</taxon>
        <taxon>Pinctada</taxon>
    </lineage>
</organism>
<protein>
    <recommendedName>
        <fullName evidence="2">KH homology domain-containing protein 4</fullName>
    </recommendedName>
    <alternativeName>
        <fullName evidence="3">Brings lots of money 7</fullName>
    </alternativeName>
</protein>
<feature type="compositionally biased region" description="Pro residues" evidence="5">
    <location>
        <begin position="971"/>
        <end position="987"/>
    </location>
</feature>
<dbReference type="Pfam" id="PF23469">
    <property type="entry name" value="KH_12"/>
    <property type="match status" value="1"/>
</dbReference>
<feature type="compositionally biased region" description="Pro residues" evidence="5">
    <location>
        <begin position="945"/>
        <end position="955"/>
    </location>
</feature>
<feature type="compositionally biased region" description="Polar residues" evidence="5">
    <location>
        <begin position="897"/>
        <end position="914"/>
    </location>
</feature>
<feature type="compositionally biased region" description="Pro residues" evidence="5">
    <location>
        <begin position="747"/>
        <end position="773"/>
    </location>
</feature>
<feature type="compositionally biased region" description="Polar residues" evidence="5">
    <location>
        <begin position="11"/>
        <end position="26"/>
    </location>
</feature>
<dbReference type="FunFam" id="3.30.1370.10:FF:000066">
    <property type="entry name" value="KH domain containing 4, pre-mRNA splicing factor"/>
    <property type="match status" value="1"/>
</dbReference>
<feature type="region of interest" description="Disordered" evidence="5">
    <location>
        <begin position="540"/>
        <end position="576"/>
    </location>
</feature>